<keyword evidence="3" id="KW-1185">Reference proteome</keyword>
<dbReference type="PANTHER" id="PTHR30383:SF27">
    <property type="entry name" value="SPORE GERMINATION LIPASE LIPC"/>
    <property type="match status" value="1"/>
</dbReference>
<comment type="caution">
    <text evidence="2">The sequence shown here is derived from an EMBL/GenBank/DDBJ whole genome shotgun (WGS) entry which is preliminary data.</text>
</comment>
<reference evidence="2" key="1">
    <citation type="submission" date="2017-05" db="EMBL/GenBank/DDBJ databases">
        <authorList>
            <person name="Varghese N."/>
            <person name="Submissions S."/>
        </authorList>
    </citation>
    <scope>NUCLEOTIDE SEQUENCE</scope>
    <source>
        <strain evidence="2">DSM 45262</strain>
    </source>
</reference>
<feature type="signal peptide" evidence="1">
    <location>
        <begin position="1"/>
        <end position="27"/>
    </location>
</feature>
<dbReference type="Pfam" id="PF00657">
    <property type="entry name" value="Lipase_GDSL"/>
    <property type="match status" value="1"/>
</dbReference>
<evidence type="ECO:0000256" key="1">
    <source>
        <dbReference type="SAM" id="SignalP"/>
    </source>
</evidence>
<keyword evidence="1" id="KW-0732">Signal</keyword>
<dbReference type="SUPFAM" id="SSF52266">
    <property type="entry name" value="SGNH hydrolase"/>
    <property type="match status" value="1"/>
</dbReference>
<accession>A0AA45WPW3</accession>
<dbReference type="InterPro" id="IPR051532">
    <property type="entry name" value="Ester_Hydrolysis_Enzymes"/>
</dbReference>
<sequence length="260" mass="29053">MNKGRLLLLVLMTTLFSLLSTTSPTFAATTWRYTALGDSLGTGFGSWYGYVYRYRDYIAADTGNDVLLTNQSVNGWTSADLANALQTDADLRNAVASAQVVTWNIGGNDLLGARNRYIRGTCGGVDQEDCLRQAVVHFKRNWDQIVDSIQGLRAGQPTLYRTMDVYNPFVDEDKHALGADRSKTRFEILKPCLDEINRHIHERQTKGYDVAKVYDAFNGPNHDQDPGAKGLLFWDGVHPNDQGQRLIAEAFRKLGYASLH</sequence>
<dbReference type="Gene3D" id="3.40.50.1110">
    <property type="entry name" value="SGNH hydrolase"/>
    <property type="match status" value="1"/>
</dbReference>
<dbReference type="CDD" id="cd00229">
    <property type="entry name" value="SGNH_hydrolase"/>
    <property type="match status" value="1"/>
</dbReference>
<feature type="chain" id="PRO_5041261857" evidence="1">
    <location>
        <begin position="28"/>
        <end position="260"/>
    </location>
</feature>
<gene>
    <name evidence="2" type="ORF">SAMN06265361_104140</name>
</gene>
<dbReference type="InterPro" id="IPR001087">
    <property type="entry name" value="GDSL"/>
</dbReference>
<protein>
    <submittedName>
        <fullName evidence="2">Lysophospholipase L1</fullName>
    </submittedName>
</protein>
<evidence type="ECO:0000313" key="3">
    <source>
        <dbReference type="Proteomes" id="UP001157946"/>
    </source>
</evidence>
<dbReference type="GO" id="GO:0004622">
    <property type="term" value="F:phosphatidylcholine lysophospholipase activity"/>
    <property type="evidence" value="ECO:0007669"/>
    <property type="project" value="TreeGrafter"/>
</dbReference>
<dbReference type="EMBL" id="FXTU01000004">
    <property type="protein sequence ID" value="SMP23042.1"/>
    <property type="molecule type" value="Genomic_DNA"/>
</dbReference>
<dbReference type="Proteomes" id="UP001157946">
    <property type="component" value="Unassembled WGS sequence"/>
</dbReference>
<proteinExistence type="predicted"/>
<evidence type="ECO:0000313" key="2">
    <source>
        <dbReference type="EMBL" id="SMP23042.1"/>
    </source>
</evidence>
<dbReference type="InterPro" id="IPR036514">
    <property type="entry name" value="SGNH_hydro_sf"/>
</dbReference>
<dbReference type="RefSeq" id="WP_284724374.1">
    <property type="nucleotide sequence ID" value="NZ_FXTU01000004.1"/>
</dbReference>
<name>A0AA45WPW3_9BACL</name>
<dbReference type="PANTHER" id="PTHR30383">
    <property type="entry name" value="THIOESTERASE 1/PROTEASE 1/LYSOPHOSPHOLIPASE L1"/>
    <property type="match status" value="1"/>
</dbReference>
<dbReference type="AlphaFoldDB" id="A0AA45WPW3"/>
<organism evidence="2 3">
    <name type="scientific">Laceyella tengchongensis</name>
    <dbReference type="NCBI Taxonomy" id="574699"/>
    <lineage>
        <taxon>Bacteria</taxon>
        <taxon>Bacillati</taxon>
        <taxon>Bacillota</taxon>
        <taxon>Bacilli</taxon>
        <taxon>Bacillales</taxon>
        <taxon>Thermoactinomycetaceae</taxon>
        <taxon>Laceyella</taxon>
    </lineage>
</organism>